<name>A0A378XAK4_9BURK</name>
<accession>A0A378XAK4</accession>
<dbReference type="NCBIfam" id="NF041043">
    <property type="entry name" value="BPSS1780_fam"/>
    <property type="match status" value="1"/>
</dbReference>
<dbReference type="EMBL" id="CP065725">
    <property type="protein sequence ID" value="QPT40129.1"/>
    <property type="molecule type" value="Genomic_DNA"/>
</dbReference>
<proteinExistence type="predicted"/>
<feature type="transmembrane region" description="Helical" evidence="1">
    <location>
        <begin position="56"/>
        <end position="75"/>
    </location>
</feature>
<reference evidence="3 4" key="1">
    <citation type="submission" date="2018-06" db="EMBL/GenBank/DDBJ databases">
        <authorList>
            <consortium name="Pathogen Informatics"/>
            <person name="Doyle S."/>
        </authorList>
    </citation>
    <scope>NUCLEOTIDE SEQUENCE [LARGE SCALE GENOMIC DNA]</scope>
    <source>
        <strain evidence="3 4">NCTC11997</strain>
    </source>
</reference>
<reference evidence="2 5" key="2">
    <citation type="submission" date="2020-12" db="EMBL/GenBank/DDBJ databases">
        <title>FDA dAtabase for Regulatory Grade micrObial Sequences (FDA-ARGOS): Supporting development and validation of Infectious Disease Dx tests.</title>
        <authorList>
            <person name="Sproer C."/>
            <person name="Gronow S."/>
            <person name="Severitt S."/>
            <person name="Schroder I."/>
            <person name="Tallon L."/>
            <person name="Sadzewicz L."/>
            <person name="Zhao X."/>
            <person name="Boylan J."/>
            <person name="Ott S."/>
            <person name="Bowen H."/>
            <person name="Vavikolanu K."/>
            <person name="Mehta A."/>
            <person name="Aluvathingal J."/>
            <person name="Nadendla S."/>
            <person name="Lowell S."/>
            <person name="Myers T."/>
            <person name="Yan Y."/>
            <person name="Sichtig H."/>
        </authorList>
    </citation>
    <scope>NUCLEOTIDE SEQUENCE [LARGE SCALE GENOMIC DNA]</scope>
    <source>
        <strain evidence="2 5">FDAARGOS_872</strain>
    </source>
</reference>
<dbReference type="AlphaFoldDB" id="A0A378XAK4"/>
<organism evidence="3 4">
    <name type="scientific">Oligella ureolytica</name>
    <dbReference type="NCBI Taxonomy" id="90244"/>
    <lineage>
        <taxon>Bacteria</taxon>
        <taxon>Pseudomonadati</taxon>
        <taxon>Pseudomonadota</taxon>
        <taxon>Betaproteobacteria</taxon>
        <taxon>Burkholderiales</taxon>
        <taxon>Alcaligenaceae</taxon>
        <taxon>Oligella</taxon>
    </lineage>
</organism>
<evidence type="ECO:0000313" key="4">
    <source>
        <dbReference type="Proteomes" id="UP000254603"/>
    </source>
</evidence>
<keyword evidence="1" id="KW-1133">Transmembrane helix</keyword>
<feature type="transmembrane region" description="Helical" evidence="1">
    <location>
        <begin position="197"/>
        <end position="222"/>
    </location>
</feature>
<protein>
    <submittedName>
        <fullName evidence="3">Uncharacterized protein</fullName>
    </submittedName>
</protein>
<evidence type="ECO:0000313" key="2">
    <source>
        <dbReference type="EMBL" id="QPT40129.1"/>
    </source>
</evidence>
<keyword evidence="5" id="KW-1185">Reference proteome</keyword>
<evidence type="ECO:0000256" key="1">
    <source>
        <dbReference type="SAM" id="Phobius"/>
    </source>
</evidence>
<feature type="transmembrane region" description="Helical" evidence="1">
    <location>
        <begin position="28"/>
        <end position="50"/>
    </location>
</feature>
<evidence type="ECO:0000313" key="3">
    <source>
        <dbReference type="EMBL" id="SUA50230.1"/>
    </source>
</evidence>
<feature type="transmembrane region" description="Helical" evidence="1">
    <location>
        <begin position="96"/>
        <end position="120"/>
    </location>
</feature>
<dbReference type="InterPro" id="IPR047798">
    <property type="entry name" value="BPSS1780-like"/>
</dbReference>
<keyword evidence="1" id="KW-0472">Membrane</keyword>
<dbReference type="EMBL" id="UGSB01000001">
    <property type="protein sequence ID" value="SUA50230.1"/>
    <property type="molecule type" value="Genomic_DNA"/>
</dbReference>
<gene>
    <name evidence="2" type="ORF">I6G29_00335</name>
    <name evidence="3" type="ORF">NCTC11997_00103</name>
</gene>
<dbReference type="Proteomes" id="UP000254603">
    <property type="component" value="Unassembled WGS sequence"/>
</dbReference>
<dbReference type="STRING" id="1122619.GCA_000373745_01467"/>
<dbReference type="Proteomes" id="UP000594903">
    <property type="component" value="Chromosome"/>
</dbReference>
<dbReference type="OrthoDB" id="5298483at2"/>
<feature type="transmembrane region" description="Helical" evidence="1">
    <location>
        <begin position="228"/>
        <end position="252"/>
    </location>
</feature>
<feature type="transmembrane region" description="Helical" evidence="1">
    <location>
        <begin position="152"/>
        <end position="177"/>
    </location>
</feature>
<keyword evidence="1" id="KW-0812">Transmembrane</keyword>
<sequence length="262" mass="29240">MQAVKLPAGAGLDWLKQGFAIFKKRPTLFIALAFVWNFNTIVSIQLLGIIGLLSVALVQPIYIAFILLCSHFLFNNKKLNWQALFEPFRQPQTLKTLLISGLVYGVVFFILDVFLTPALIKESEVANIVSSSGNGHITADTYHSLIAAINPWAIVITVVNTIILSLVYWFVPALIIWNNVSTIKSIVFSCVGVLRNIGPFITLGFSVCIIGFIIWILMLFVISAGITGAFFAFILQLVFISLLMTVYCAMYISYRQIYQRAM</sequence>
<dbReference type="RefSeq" id="WP_018574654.1">
    <property type="nucleotide sequence ID" value="NZ_CP065725.1"/>
</dbReference>
<evidence type="ECO:0000313" key="5">
    <source>
        <dbReference type="Proteomes" id="UP000594903"/>
    </source>
</evidence>